<reference evidence="3 4" key="1">
    <citation type="journal article" date="2020" name="bioRxiv">
        <title>Whole genome comparisons of ergot fungi reveals the divergence and evolution of species within the genus Claviceps are the result of varying mechanisms driving genome evolution and host range expansion.</title>
        <authorList>
            <person name="Wyka S.A."/>
            <person name="Mondo S.J."/>
            <person name="Liu M."/>
            <person name="Dettman J."/>
            <person name="Nalam V."/>
            <person name="Broders K.D."/>
        </authorList>
    </citation>
    <scope>NUCLEOTIDE SEQUENCE [LARGE SCALE GENOMIC DNA]</scope>
    <source>
        <strain evidence="3 4">LM576</strain>
    </source>
</reference>
<evidence type="ECO:0000313" key="3">
    <source>
        <dbReference type="EMBL" id="KAG6107273.1"/>
    </source>
</evidence>
<keyword evidence="1" id="KW-0175">Coiled coil</keyword>
<gene>
    <name evidence="3" type="ORF">E4U13_007031</name>
</gene>
<keyword evidence="4" id="KW-1185">Reference proteome</keyword>
<evidence type="ECO:0000256" key="1">
    <source>
        <dbReference type="SAM" id="Coils"/>
    </source>
</evidence>
<dbReference type="AlphaFoldDB" id="A0A9P7TMP7"/>
<proteinExistence type="predicted"/>
<sequence>MAIDFNDPEAVRLYVADLEERDRKRQRLHEEEIAILEGKVVSLQEEKEEGAYLREEKEEAVQKINALVQENQGLKLETKTAKRETEEVKREIEGSPLLKYMNLSGKTVCKKLVIEQNPLRRTTGASVTKIDGKVYPHDVKPWKGFLDKQKVNFEAVCQAFPPDYCGFYCSKTLDDIGKQSVKPIANEPEVSDFISINIEDPVTTILEKLKSLDPDGKVCRINGRIDFRRTAYDVNEPNAGGLAGRRESMAKLQPDRFCVCFKQDLSTGSTTLLYVCEFKPPWGCTNQHFLDAFQPTANVKETLLNNSFEDAKGTYALVQIYHYIMDSGTRYGILNTGEIIIFLYVDPKKPRTLQYHILQPLQDISAEGDEKENAFMSVIGQYLAFTIMVLKAHYEPGQEERLRILNSLPRWKSSDSEYVPEDENSFSGPPPPQVEGASAGSSSPEDGQGAS</sequence>
<feature type="region of interest" description="Disordered" evidence="2">
    <location>
        <begin position="413"/>
        <end position="451"/>
    </location>
</feature>
<feature type="compositionally biased region" description="Polar residues" evidence="2">
    <location>
        <begin position="439"/>
        <end position="451"/>
    </location>
</feature>
<organism evidence="3 4">
    <name type="scientific">Claviceps humidiphila</name>
    <dbReference type="NCBI Taxonomy" id="1294629"/>
    <lineage>
        <taxon>Eukaryota</taxon>
        <taxon>Fungi</taxon>
        <taxon>Dikarya</taxon>
        <taxon>Ascomycota</taxon>
        <taxon>Pezizomycotina</taxon>
        <taxon>Sordariomycetes</taxon>
        <taxon>Hypocreomycetidae</taxon>
        <taxon>Hypocreales</taxon>
        <taxon>Clavicipitaceae</taxon>
        <taxon>Claviceps</taxon>
    </lineage>
</organism>
<dbReference type="EMBL" id="SRQM01000656">
    <property type="protein sequence ID" value="KAG6107273.1"/>
    <property type="molecule type" value="Genomic_DNA"/>
</dbReference>
<comment type="caution">
    <text evidence="3">The sequence shown here is derived from an EMBL/GenBank/DDBJ whole genome shotgun (WGS) entry which is preliminary data.</text>
</comment>
<evidence type="ECO:0000313" key="4">
    <source>
        <dbReference type="Proteomes" id="UP000732380"/>
    </source>
</evidence>
<feature type="coiled-coil region" evidence="1">
    <location>
        <begin position="26"/>
        <end position="91"/>
    </location>
</feature>
<accession>A0A9P7TMP7</accession>
<protein>
    <submittedName>
        <fullName evidence="3">Uncharacterized protein</fullName>
    </submittedName>
</protein>
<dbReference type="Proteomes" id="UP000732380">
    <property type="component" value="Unassembled WGS sequence"/>
</dbReference>
<feature type="non-terminal residue" evidence="3">
    <location>
        <position position="451"/>
    </location>
</feature>
<evidence type="ECO:0000256" key="2">
    <source>
        <dbReference type="SAM" id="MobiDB-lite"/>
    </source>
</evidence>
<name>A0A9P7TMP7_9HYPO</name>